<comment type="caution">
    <text evidence="2">The sequence shown here is derived from an EMBL/GenBank/DDBJ whole genome shotgun (WGS) entry which is preliminary data.</text>
</comment>
<accession>A0A9W4J4Q0</accession>
<evidence type="ECO:0000313" key="2">
    <source>
        <dbReference type="EMBL" id="CAG8372000.1"/>
    </source>
</evidence>
<name>A0A9W4J4Q0_9EURO</name>
<feature type="compositionally biased region" description="Basic and acidic residues" evidence="1">
    <location>
        <begin position="32"/>
        <end position="51"/>
    </location>
</feature>
<evidence type="ECO:0000313" key="3">
    <source>
        <dbReference type="Proteomes" id="UP001152649"/>
    </source>
</evidence>
<dbReference type="EMBL" id="CAJVPG010000199">
    <property type="protein sequence ID" value="CAG8372000.1"/>
    <property type="molecule type" value="Genomic_DNA"/>
</dbReference>
<feature type="region of interest" description="Disordered" evidence="1">
    <location>
        <begin position="1"/>
        <end position="74"/>
    </location>
</feature>
<proteinExistence type="predicted"/>
<keyword evidence="3" id="KW-1185">Reference proteome</keyword>
<gene>
    <name evidence="2" type="ORF">PSALAMII_LOCUS4835</name>
</gene>
<reference evidence="2" key="1">
    <citation type="submission" date="2021-07" db="EMBL/GenBank/DDBJ databases">
        <authorList>
            <person name="Branca A.L. A."/>
        </authorList>
    </citation>
    <scope>NUCLEOTIDE SEQUENCE</scope>
</reference>
<evidence type="ECO:0000256" key="1">
    <source>
        <dbReference type="SAM" id="MobiDB-lite"/>
    </source>
</evidence>
<protein>
    <submittedName>
        <fullName evidence="2">Uncharacterized protein</fullName>
    </submittedName>
</protein>
<dbReference type="AlphaFoldDB" id="A0A9W4J4Q0"/>
<organism evidence="2 3">
    <name type="scientific">Penicillium salamii</name>
    <dbReference type="NCBI Taxonomy" id="1612424"/>
    <lineage>
        <taxon>Eukaryota</taxon>
        <taxon>Fungi</taxon>
        <taxon>Dikarya</taxon>
        <taxon>Ascomycota</taxon>
        <taxon>Pezizomycotina</taxon>
        <taxon>Eurotiomycetes</taxon>
        <taxon>Eurotiomycetidae</taxon>
        <taxon>Eurotiales</taxon>
        <taxon>Aspergillaceae</taxon>
        <taxon>Penicillium</taxon>
    </lineage>
</organism>
<feature type="compositionally biased region" description="Polar residues" evidence="1">
    <location>
        <begin position="18"/>
        <end position="28"/>
    </location>
</feature>
<feature type="compositionally biased region" description="Polar residues" evidence="1">
    <location>
        <begin position="60"/>
        <end position="73"/>
    </location>
</feature>
<sequence length="345" mass="38925">MENPSFAPDRASQPFHLSDSSNFTTDSTMPADHAELSTRRLRSHDVVRGSKEIPPVSGLPDSSSPVLQDSSFESGIDPTTERTAYILRKPSSRGEIKAIIEEIHDQLTSASPSHSQYLWVQYIKSDLFAELNDEKLALKGVRTTVFYEKNEILYKVMAGPFHEKIPRGMVSWIEHVFHPMHIEYWNEDFWSGGTGEKDGRFCSKQPDASFYPGPDPLPGQPIPWPSLVVEVGMSESARQLQADARWWYSNSGHQTKVVVLIDADPITHNANVEIWTPVLNQHRGADTRDRPTHVLECTQRAHLRNGVVQGADLRIPFQAVMRRPIANPLETDLILTAAQIRRICR</sequence>
<dbReference type="OrthoDB" id="3162605at2759"/>
<dbReference type="Proteomes" id="UP001152649">
    <property type="component" value="Unassembled WGS sequence"/>
</dbReference>